<keyword evidence="2" id="KW-0677">Repeat</keyword>
<evidence type="ECO:0000259" key="6">
    <source>
        <dbReference type="PROSITE" id="PS51372"/>
    </source>
</evidence>
<dbReference type="InterPro" id="IPR050661">
    <property type="entry name" value="BglG_antiterminators"/>
</dbReference>
<dbReference type="SUPFAM" id="SSF52794">
    <property type="entry name" value="PTS system IIB component-like"/>
    <property type="match status" value="1"/>
</dbReference>
<evidence type="ECO:0000313" key="8">
    <source>
        <dbReference type="Proteomes" id="UP001596500"/>
    </source>
</evidence>
<dbReference type="Gene3D" id="1.10.1790.10">
    <property type="entry name" value="PRD domain"/>
    <property type="match status" value="2"/>
</dbReference>
<reference evidence="8" key="1">
    <citation type="journal article" date="2019" name="Int. J. Syst. Evol. Microbiol.">
        <title>The Global Catalogue of Microorganisms (GCM) 10K type strain sequencing project: providing services to taxonomists for standard genome sequencing and annotation.</title>
        <authorList>
            <consortium name="The Broad Institute Genomics Platform"/>
            <consortium name="The Broad Institute Genome Sequencing Center for Infectious Disease"/>
            <person name="Wu L."/>
            <person name="Ma J."/>
        </authorList>
    </citation>
    <scope>NUCLEOTIDE SEQUENCE [LARGE SCALE GENOMIC DNA]</scope>
    <source>
        <strain evidence="8">CGMCC 1.12942</strain>
    </source>
</reference>
<dbReference type="Gene3D" id="1.10.10.10">
    <property type="entry name" value="Winged helix-like DNA-binding domain superfamily/Winged helix DNA-binding domain"/>
    <property type="match status" value="1"/>
</dbReference>
<dbReference type="Proteomes" id="UP001596500">
    <property type="component" value="Unassembled WGS sequence"/>
</dbReference>
<organism evidence="7 8">
    <name type="scientific">Laceyella putida</name>
    <dbReference type="NCBI Taxonomy" id="110101"/>
    <lineage>
        <taxon>Bacteria</taxon>
        <taxon>Bacillati</taxon>
        <taxon>Bacillota</taxon>
        <taxon>Bacilli</taxon>
        <taxon>Bacillales</taxon>
        <taxon>Thermoactinomycetaceae</taxon>
        <taxon>Laceyella</taxon>
    </lineage>
</organism>
<keyword evidence="4" id="KW-0804">Transcription</keyword>
<sequence length="620" mass="70962">MLLTSRSVKLLCMILNSPEPIRIKDMARELQVSERTVKYDLESVRYWLQDQQVELHSKPNKGIWIDQESTLRSRLTDLLEKRELTDVVLPPQERVRYLMMELLPHDGYFKIDGLAKKLNVSRNTLVSDLSVAESVLENWNVRVERSRLGIRLECTEINRRLALEHTVQEMLSGSDMFDIVQAIIQESEIPLWVSSVMEKFRLSRDDLASVFHAVRQIAEQCEKAMGMEFTDRAVIGIFIRLCIVIHRLRSDHEVAYEASELLDMKKGEVFRLFQQTLTSLSAAIGLAISEHEVLFISRPAMGGIASLTKQGQVDVYALTLELITQVSQQMEIDFRQDVRLLEHLLAHMTDKLLKRQRGVVEPNPLMSEITRLYPDMFKVVKQVCRRMFGNREMHLADADIGYIVLHFLASLKRKQEMKRIKALVVCGTGRGTAQFLKTILEQEIRHLHVIGCCSAIGLEHQIQSQEPDLVISVVNVKVTVPAVVVNRFPTKQDFASIEQVIAELRMNQPVSLTADSLNGDRPAMEQMMQEVICKGFELSRTVLSEMGEGLSEQRAEGLTLHLMLMVNRLAFGLTYESPRVEPEWEMEPLATIRAKLVRIMQEKKLVVPESELDAILCYFV</sequence>
<keyword evidence="1" id="KW-0808">Transferase</keyword>
<dbReference type="Gene3D" id="3.40.50.2300">
    <property type="match status" value="1"/>
</dbReference>
<dbReference type="InterPro" id="IPR013011">
    <property type="entry name" value="PTS_EIIB_2"/>
</dbReference>
<evidence type="ECO:0000256" key="1">
    <source>
        <dbReference type="ARBA" id="ARBA00022679"/>
    </source>
</evidence>
<dbReference type="PANTHER" id="PTHR30185:SF18">
    <property type="entry name" value="TRANSCRIPTIONAL REGULATOR MTLR"/>
    <property type="match status" value="1"/>
</dbReference>
<proteinExistence type="predicted"/>
<protein>
    <submittedName>
        <fullName evidence="7">BglG family transcription antiterminator</fullName>
    </submittedName>
</protein>
<dbReference type="PROSITE" id="PS51372">
    <property type="entry name" value="PRD_2"/>
    <property type="match status" value="1"/>
</dbReference>
<name>A0ABW2RPM7_9BACL</name>
<dbReference type="PROSITE" id="PS51099">
    <property type="entry name" value="PTS_EIIB_TYPE_2"/>
    <property type="match status" value="1"/>
</dbReference>
<evidence type="ECO:0000259" key="5">
    <source>
        <dbReference type="PROSITE" id="PS51099"/>
    </source>
</evidence>
<dbReference type="Pfam" id="PF08279">
    <property type="entry name" value="HTH_11"/>
    <property type="match status" value="1"/>
</dbReference>
<evidence type="ECO:0000256" key="4">
    <source>
        <dbReference type="ARBA" id="ARBA00023163"/>
    </source>
</evidence>
<feature type="domain" description="PRD" evidence="6">
    <location>
        <begin position="310"/>
        <end position="417"/>
    </location>
</feature>
<evidence type="ECO:0000256" key="3">
    <source>
        <dbReference type="ARBA" id="ARBA00023015"/>
    </source>
</evidence>
<dbReference type="RefSeq" id="WP_379866957.1">
    <property type="nucleotide sequence ID" value="NZ_JBHTBW010000062.1"/>
</dbReference>
<dbReference type="EMBL" id="JBHTBW010000062">
    <property type="protein sequence ID" value="MFC7442824.1"/>
    <property type="molecule type" value="Genomic_DNA"/>
</dbReference>
<keyword evidence="8" id="KW-1185">Reference proteome</keyword>
<evidence type="ECO:0000256" key="2">
    <source>
        <dbReference type="ARBA" id="ARBA00022737"/>
    </source>
</evidence>
<dbReference type="SUPFAM" id="SSF63520">
    <property type="entry name" value="PTS-regulatory domain, PRD"/>
    <property type="match status" value="2"/>
</dbReference>
<dbReference type="PANTHER" id="PTHR30185">
    <property type="entry name" value="CRYPTIC BETA-GLUCOSIDE BGL OPERON ANTITERMINATOR"/>
    <property type="match status" value="1"/>
</dbReference>
<evidence type="ECO:0000313" key="7">
    <source>
        <dbReference type="EMBL" id="MFC7442824.1"/>
    </source>
</evidence>
<dbReference type="InterPro" id="IPR013196">
    <property type="entry name" value="HTH_11"/>
</dbReference>
<dbReference type="InterPro" id="IPR036095">
    <property type="entry name" value="PTS_EIIB-like_sf"/>
</dbReference>
<keyword evidence="3" id="KW-0805">Transcription regulation</keyword>
<dbReference type="InterPro" id="IPR011608">
    <property type="entry name" value="PRD"/>
</dbReference>
<gene>
    <name evidence="7" type="ORF">ACFQNG_17260</name>
</gene>
<dbReference type="InterPro" id="IPR036634">
    <property type="entry name" value="PRD_sf"/>
</dbReference>
<dbReference type="Pfam" id="PF00874">
    <property type="entry name" value="PRD"/>
    <property type="match status" value="2"/>
</dbReference>
<accession>A0ABW2RPM7</accession>
<feature type="domain" description="PTS EIIB type-2" evidence="5">
    <location>
        <begin position="420"/>
        <end position="509"/>
    </location>
</feature>
<dbReference type="CDD" id="cd05568">
    <property type="entry name" value="PTS_IIB_bgl_like"/>
    <property type="match status" value="1"/>
</dbReference>
<comment type="caution">
    <text evidence="7">The sequence shown here is derived from an EMBL/GenBank/DDBJ whole genome shotgun (WGS) entry which is preliminary data.</text>
</comment>
<dbReference type="InterPro" id="IPR036388">
    <property type="entry name" value="WH-like_DNA-bd_sf"/>
</dbReference>